<reference evidence="5" key="1">
    <citation type="submission" date="2013-04" db="EMBL/GenBank/DDBJ databases">
        <title>The genome sequencing project of 58 acetic acid bacteria.</title>
        <authorList>
            <person name="Okamoto-Kainuma A."/>
            <person name="Ishikawa M."/>
            <person name="Umino S."/>
            <person name="Koizumi Y."/>
            <person name="Shiwa Y."/>
            <person name="Yoshikawa H."/>
            <person name="Matsutani M."/>
            <person name="Matsushita K."/>
        </authorList>
    </citation>
    <scope>NUCLEOTIDE SEQUENCE</scope>
    <source>
        <strain evidence="5">DSM 15669</strain>
    </source>
</reference>
<evidence type="ECO:0000259" key="4">
    <source>
        <dbReference type="PROSITE" id="PS51898"/>
    </source>
</evidence>
<gene>
    <name evidence="5" type="ORF">AA15669_2036</name>
</gene>
<keyword evidence="6" id="KW-1185">Reference proteome</keyword>
<keyword evidence="2" id="KW-0229">DNA integration</keyword>
<protein>
    <submittedName>
        <fullName evidence="5">Phage integrase</fullName>
    </submittedName>
</protein>
<evidence type="ECO:0000313" key="6">
    <source>
        <dbReference type="Proteomes" id="UP001062901"/>
    </source>
</evidence>
<organism evidence="5 6">
    <name type="scientific">Saccharibacter floricola DSM 15669</name>
    <dbReference type="NCBI Taxonomy" id="1123227"/>
    <lineage>
        <taxon>Bacteria</taxon>
        <taxon>Pseudomonadati</taxon>
        <taxon>Pseudomonadota</taxon>
        <taxon>Alphaproteobacteria</taxon>
        <taxon>Acetobacterales</taxon>
        <taxon>Acetobacteraceae</taxon>
        <taxon>Saccharibacter</taxon>
    </lineage>
</organism>
<evidence type="ECO:0000256" key="1">
    <source>
        <dbReference type="ARBA" id="ARBA00008857"/>
    </source>
</evidence>
<dbReference type="InterPro" id="IPR002104">
    <property type="entry name" value="Integrase_catalytic"/>
</dbReference>
<accession>A0ABQ0P1G9</accession>
<dbReference type="PANTHER" id="PTHR30629">
    <property type="entry name" value="PROPHAGE INTEGRASE"/>
    <property type="match status" value="1"/>
</dbReference>
<dbReference type="InterPro" id="IPR011010">
    <property type="entry name" value="DNA_brk_join_enz"/>
</dbReference>
<dbReference type="RefSeq" id="WP_342661927.1">
    <property type="nucleotide sequence ID" value="NZ_KB899338.1"/>
</dbReference>
<dbReference type="CDD" id="cd00801">
    <property type="entry name" value="INT_P4_C"/>
    <property type="match status" value="1"/>
</dbReference>
<dbReference type="SUPFAM" id="SSF56349">
    <property type="entry name" value="DNA breaking-rejoining enzymes"/>
    <property type="match status" value="1"/>
</dbReference>
<dbReference type="InterPro" id="IPR050808">
    <property type="entry name" value="Phage_Integrase"/>
</dbReference>
<keyword evidence="3" id="KW-0233">DNA recombination</keyword>
<feature type="domain" description="Tyr recombinase" evidence="4">
    <location>
        <begin position="1"/>
        <end position="168"/>
    </location>
</feature>
<dbReference type="InterPro" id="IPR013762">
    <property type="entry name" value="Integrase-like_cat_sf"/>
</dbReference>
<comment type="similarity">
    <text evidence="1">Belongs to the 'phage' integrase family.</text>
</comment>
<dbReference type="EMBL" id="BAQD01000147">
    <property type="protein sequence ID" value="GBQ09051.1"/>
    <property type="molecule type" value="Genomic_DNA"/>
</dbReference>
<comment type="caution">
    <text evidence="5">The sequence shown here is derived from an EMBL/GenBank/DDBJ whole genome shotgun (WGS) entry which is preliminary data.</text>
</comment>
<dbReference type="PANTHER" id="PTHR30629:SF2">
    <property type="entry name" value="PROPHAGE INTEGRASE INTS-RELATED"/>
    <property type="match status" value="1"/>
</dbReference>
<dbReference type="Proteomes" id="UP001062901">
    <property type="component" value="Unassembled WGS sequence"/>
</dbReference>
<evidence type="ECO:0000256" key="2">
    <source>
        <dbReference type="ARBA" id="ARBA00022908"/>
    </source>
</evidence>
<sequence>MLNAIENFPAHPVTLLAMRFLALTAVRSNEVRGMSWDEVTGHIWKIPENRMKMRRDHVVPLPSQARAILEVIKPLTGKSPFVFPSVRWSHKPMSENTLSALIKRAGYEGQHVPHGFRSSFSTIMNERRPEDRSTIDMMLAHASKNSVEAAYNRAQHLEKRQEIAQEWANLLLRDAKPTSAILQVRSH</sequence>
<name>A0ABQ0P1G9_9PROT</name>
<dbReference type="PROSITE" id="PS51898">
    <property type="entry name" value="TYR_RECOMBINASE"/>
    <property type="match status" value="1"/>
</dbReference>
<dbReference type="Gene3D" id="1.10.443.10">
    <property type="entry name" value="Intergrase catalytic core"/>
    <property type="match status" value="1"/>
</dbReference>
<proteinExistence type="inferred from homology"/>
<dbReference type="Pfam" id="PF00589">
    <property type="entry name" value="Phage_integrase"/>
    <property type="match status" value="1"/>
</dbReference>
<evidence type="ECO:0000313" key="5">
    <source>
        <dbReference type="EMBL" id="GBQ09051.1"/>
    </source>
</evidence>
<evidence type="ECO:0000256" key="3">
    <source>
        <dbReference type="ARBA" id="ARBA00023172"/>
    </source>
</evidence>